<dbReference type="SUPFAM" id="SSF50331">
    <property type="entry name" value="MOP-like"/>
    <property type="match status" value="2"/>
</dbReference>
<dbReference type="RefSeq" id="WP_251411602.1">
    <property type="nucleotide sequence ID" value="NZ_JAMQGM010000016.1"/>
</dbReference>
<dbReference type="PROSITE" id="PS51866">
    <property type="entry name" value="MOP"/>
    <property type="match status" value="2"/>
</dbReference>
<dbReference type="PANTHER" id="PTHR30432:SF1">
    <property type="entry name" value="DNA-BINDING TRANSCRIPTIONAL DUAL REGULATOR MODE"/>
    <property type="match status" value="1"/>
</dbReference>
<dbReference type="InterPro" id="IPR051815">
    <property type="entry name" value="Molybdate_resp_trans_reg"/>
</dbReference>
<organism evidence="4 5">
    <name type="scientific">Streptomyces meridianus</name>
    <dbReference type="NCBI Taxonomy" id="2938945"/>
    <lineage>
        <taxon>Bacteria</taxon>
        <taxon>Bacillati</taxon>
        <taxon>Actinomycetota</taxon>
        <taxon>Actinomycetes</taxon>
        <taxon>Kitasatosporales</taxon>
        <taxon>Streptomycetaceae</taxon>
        <taxon>Streptomyces</taxon>
    </lineage>
</organism>
<comment type="caution">
    <text evidence="4">The sequence shown here is derived from an EMBL/GenBank/DDBJ whole genome shotgun (WGS) entry which is preliminary data.</text>
</comment>
<dbReference type="EMBL" id="JAMQGM010000016">
    <property type="protein sequence ID" value="MCM2577197.1"/>
    <property type="molecule type" value="Genomic_DNA"/>
</dbReference>
<dbReference type="Pfam" id="PF03459">
    <property type="entry name" value="TOBE"/>
    <property type="match status" value="2"/>
</dbReference>
<evidence type="ECO:0000256" key="1">
    <source>
        <dbReference type="ARBA" id="ARBA00022505"/>
    </source>
</evidence>
<dbReference type="Proteomes" id="UP001167160">
    <property type="component" value="Unassembled WGS sequence"/>
</dbReference>
<dbReference type="NCBIfam" id="TIGR00638">
    <property type="entry name" value="Mop"/>
    <property type="match status" value="1"/>
</dbReference>
<proteinExistence type="predicted"/>
<sequence>MNLSTRNRISGTVSRLDIGEVMASVTVRLRGGQEMTAAVTRESVEELGLAEGSPVQVLVKSTEVALATGSVDGLSIRNRLPGTVTAVSPGAVMTSVKVAVPGATLTAVVTGDAVTDLGITVGSPVTALVKATEVSLASMR</sequence>
<reference evidence="4" key="1">
    <citation type="journal article" date="2023" name="Int. J. Syst. Evol. Microbiol.">
        <title>Streptomyces meridianus sp. nov. isolated from brackish water of the Tagus estuary in Alcochete, Portugal.</title>
        <authorList>
            <person name="Santos J.D.N."/>
            <person name="Klimek D."/>
            <person name="Calusinska M."/>
            <person name="Lobo Da Cunha A."/>
            <person name="Catita J."/>
            <person name="Goncalves H."/>
            <person name="Gonzalez I."/>
            <person name="Reyes F."/>
            <person name="Lage O.M."/>
        </authorList>
    </citation>
    <scope>NUCLEOTIDE SEQUENCE</scope>
    <source>
        <strain evidence="4">MTZ3.1</strain>
    </source>
</reference>
<keyword evidence="5" id="KW-1185">Reference proteome</keyword>
<evidence type="ECO:0000256" key="2">
    <source>
        <dbReference type="PROSITE-ProRule" id="PRU01213"/>
    </source>
</evidence>
<dbReference type="Gene3D" id="2.40.50.100">
    <property type="match status" value="2"/>
</dbReference>
<evidence type="ECO:0000313" key="5">
    <source>
        <dbReference type="Proteomes" id="UP001167160"/>
    </source>
</evidence>
<name>A0ABT0X3T1_9ACTN</name>
<evidence type="ECO:0000259" key="3">
    <source>
        <dbReference type="PROSITE" id="PS51866"/>
    </source>
</evidence>
<feature type="domain" description="Mop" evidence="3">
    <location>
        <begin position="2"/>
        <end position="68"/>
    </location>
</feature>
<accession>A0ABT0X3T1</accession>
<dbReference type="InterPro" id="IPR004606">
    <property type="entry name" value="Mop_domain"/>
</dbReference>
<dbReference type="InterPro" id="IPR008995">
    <property type="entry name" value="Mo/tungstate-bd_C_term_dom"/>
</dbReference>
<dbReference type="PANTHER" id="PTHR30432">
    <property type="entry name" value="TRANSCRIPTIONAL REGULATOR MODE"/>
    <property type="match status" value="1"/>
</dbReference>
<dbReference type="InterPro" id="IPR005116">
    <property type="entry name" value="Transp-assoc_OB_typ1"/>
</dbReference>
<gene>
    <name evidence="4" type="ORF">M1E25_07515</name>
</gene>
<keyword evidence="1 2" id="KW-0500">Molybdenum</keyword>
<protein>
    <submittedName>
        <fullName evidence="4">TOBE domain-containing protein</fullName>
    </submittedName>
</protein>
<evidence type="ECO:0000313" key="4">
    <source>
        <dbReference type="EMBL" id="MCM2577197.1"/>
    </source>
</evidence>
<feature type="domain" description="Mop" evidence="3">
    <location>
        <begin position="73"/>
        <end position="138"/>
    </location>
</feature>